<dbReference type="InterPro" id="IPR036397">
    <property type="entry name" value="RNaseH_sf"/>
</dbReference>
<reference evidence="3 4" key="1">
    <citation type="journal article" date="2024" name="IMA Fungus">
        <title>Apiospora arundinis, a panoply of carbohydrate-active enzymes and secondary metabolites.</title>
        <authorList>
            <person name="Sorensen T."/>
            <person name="Petersen C."/>
            <person name="Muurmann A.T."/>
            <person name="Christiansen J.V."/>
            <person name="Brundto M.L."/>
            <person name="Overgaard C.K."/>
            <person name="Boysen A.T."/>
            <person name="Wollenberg R.D."/>
            <person name="Larsen T.O."/>
            <person name="Sorensen J.L."/>
            <person name="Nielsen K.L."/>
            <person name="Sondergaard T.E."/>
        </authorList>
    </citation>
    <scope>NUCLEOTIDE SEQUENCE [LARGE SCALE GENOMIC DNA]</scope>
    <source>
        <strain evidence="3 4">AAU 773</strain>
    </source>
</reference>
<dbReference type="Proteomes" id="UP001390339">
    <property type="component" value="Unassembled WGS sequence"/>
</dbReference>
<sequence>MMKNGVSKNGLQRVLGLRPYDAGFEDLEPIFVGLDIEAERPEREKARSDSSYQPRIKEVGLALLDSRDLADDVSSSSKTVIRSIGFPVHYTDEEGSWNSICVNCVGLTVLNAIKIPDINSEHERLRNLVIVGHSPNGDITMLKNLGADLDELELKYRVLDTHNLANQILPACDESGVKPKWNLKAVMERLECPFDHTSFHRGESDAHHHLHLMVKLGFRAFDDSLQDQPTPLPISNGPDDSAPPPQQVVAARTRARLQEWYRVEFGDAMTVDNRQGSGSQVPSSPRRYRGRRGRRGTDADS</sequence>
<dbReference type="Gene3D" id="3.30.420.10">
    <property type="entry name" value="Ribonuclease H-like superfamily/Ribonuclease H"/>
    <property type="match status" value="1"/>
</dbReference>
<dbReference type="InterPro" id="IPR012337">
    <property type="entry name" value="RNaseH-like_sf"/>
</dbReference>
<proteinExistence type="predicted"/>
<organism evidence="3 4">
    <name type="scientific">Apiospora arundinis</name>
    <dbReference type="NCBI Taxonomy" id="335852"/>
    <lineage>
        <taxon>Eukaryota</taxon>
        <taxon>Fungi</taxon>
        <taxon>Dikarya</taxon>
        <taxon>Ascomycota</taxon>
        <taxon>Pezizomycotina</taxon>
        <taxon>Sordariomycetes</taxon>
        <taxon>Xylariomycetidae</taxon>
        <taxon>Amphisphaeriales</taxon>
        <taxon>Apiosporaceae</taxon>
        <taxon>Apiospora</taxon>
    </lineage>
</organism>
<feature type="compositionally biased region" description="Polar residues" evidence="1">
    <location>
        <begin position="272"/>
        <end position="283"/>
    </location>
</feature>
<comment type="caution">
    <text evidence="3">The sequence shown here is derived from an EMBL/GenBank/DDBJ whole genome shotgun (WGS) entry which is preliminary data.</text>
</comment>
<evidence type="ECO:0000256" key="1">
    <source>
        <dbReference type="SAM" id="MobiDB-lite"/>
    </source>
</evidence>
<keyword evidence="4" id="KW-1185">Reference proteome</keyword>
<dbReference type="Pfam" id="PF21762">
    <property type="entry name" value="DEDDh_C"/>
    <property type="match status" value="1"/>
</dbReference>
<evidence type="ECO:0000313" key="3">
    <source>
        <dbReference type="EMBL" id="KAK8856900.1"/>
    </source>
</evidence>
<feature type="region of interest" description="Disordered" evidence="1">
    <location>
        <begin position="268"/>
        <end position="301"/>
    </location>
</feature>
<dbReference type="SUPFAM" id="SSF53098">
    <property type="entry name" value="Ribonuclease H-like"/>
    <property type="match status" value="1"/>
</dbReference>
<dbReference type="EMBL" id="JAPCWZ010000007">
    <property type="protein sequence ID" value="KAK8856900.1"/>
    <property type="molecule type" value="Genomic_DNA"/>
</dbReference>
<protein>
    <recommendedName>
        <fullName evidence="2">Gfd2/YDR514C-like C-terminal domain-containing protein</fullName>
    </recommendedName>
</protein>
<name>A0ABR2I4B8_9PEZI</name>
<evidence type="ECO:0000259" key="2">
    <source>
        <dbReference type="Pfam" id="PF21762"/>
    </source>
</evidence>
<feature type="region of interest" description="Disordered" evidence="1">
    <location>
        <begin position="225"/>
        <end position="248"/>
    </location>
</feature>
<feature type="domain" description="Gfd2/YDR514C-like C-terminal" evidence="2">
    <location>
        <begin position="110"/>
        <end position="215"/>
    </location>
</feature>
<evidence type="ECO:0000313" key="4">
    <source>
        <dbReference type="Proteomes" id="UP001390339"/>
    </source>
</evidence>
<gene>
    <name evidence="3" type="ORF">PGQ11_012812</name>
</gene>
<accession>A0ABR2I4B8</accession>
<dbReference type="InterPro" id="IPR048519">
    <property type="entry name" value="Gfd2/YDR514C-like_C"/>
</dbReference>